<evidence type="ECO:0000256" key="1">
    <source>
        <dbReference type="SAM" id="MobiDB-lite"/>
    </source>
</evidence>
<dbReference type="AlphaFoldDB" id="A0A9P3LYF2"/>
<sequence>MEHRDLIPPACPTDASTDPSRDPITPETINQLIKLAHLRQPSDEKVLKRLQRDVIRMRNFLDYIRDHNLERPHVTSGVKDGQAQAKIVGNLRSLVDDGKGLRVRSTGPDGHSSPGYSSGVDETDEQAKQKRREVLLSRAPNVKGNFFVVKNGDDTSP</sequence>
<organism evidence="2 3">
    <name type="scientific">Entomortierella parvispora</name>
    <dbReference type="NCBI Taxonomy" id="205924"/>
    <lineage>
        <taxon>Eukaryota</taxon>
        <taxon>Fungi</taxon>
        <taxon>Fungi incertae sedis</taxon>
        <taxon>Mucoromycota</taxon>
        <taxon>Mortierellomycotina</taxon>
        <taxon>Mortierellomycetes</taxon>
        <taxon>Mortierellales</taxon>
        <taxon>Mortierellaceae</taxon>
        <taxon>Entomortierella</taxon>
    </lineage>
</organism>
<keyword evidence="3" id="KW-1185">Reference proteome</keyword>
<feature type="compositionally biased region" description="Basic and acidic residues" evidence="1">
    <location>
        <begin position="125"/>
        <end position="135"/>
    </location>
</feature>
<evidence type="ECO:0000313" key="2">
    <source>
        <dbReference type="EMBL" id="GJJ75067.1"/>
    </source>
</evidence>
<name>A0A9P3LYF2_9FUNG</name>
<accession>A0A9P3LYF2</accession>
<feature type="region of interest" description="Disordered" evidence="1">
    <location>
        <begin position="97"/>
        <end position="135"/>
    </location>
</feature>
<proteinExistence type="predicted"/>
<dbReference type="EMBL" id="BQFW01000010">
    <property type="protein sequence ID" value="GJJ75067.1"/>
    <property type="molecule type" value="Genomic_DNA"/>
</dbReference>
<dbReference type="Proteomes" id="UP000827284">
    <property type="component" value="Unassembled WGS sequence"/>
</dbReference>
<comment type="caution">
    <text evidence="2">The sequence shown here is derived from an EMBL/GenBank/DDBJ whole genome shotgun (WGS) entry which is preliminary data.</text>
</comment>
<reference evidence="2" key="1">
    <citation type="submission" date="2021-11" db="EMBL/GenBank/DDBJ databases">
        <authorList>
            <person name="Herlambang A."/>
            <person name="Guo Y."/>
            <person name="Takashima Y."/>
            <person name="Nishizawa T."/>
        </authorList>
    </citation>
    <scope>NUCLEOTIDE SEQUENCE</scope>
    <source>
        <strain evidence="2">E1425</strain>
    </source>
</reference>
<reference evidence="2" key="2">
    <citation type="journal article" date="2022" name="Microbiol. Resour. Announc.">
        <title>Whole-Genome Sequence of Entomortierella parvispora E1425, a Mucoromycotan Fungus Associated with Burkholderiaceae-Related Endosymbiotic Bacteria.</title>
        <authorList>
            <person name="Herlambang A."/>
            <person name="Guo Y."/>
            <person name="Takashima Y."/>
            <person name="Narisawa K."/>
            <person name="Ohta H."/>
            <person name="Nishizawa T."/>
        </authorList>
    </citation>
    <scope>NUCLEOTIDE SEQUENCE</scope>
    <source>
        <strain evidence="2">E1425</strain>
    </source>
</reference>
<protein>
    <submittedName>
        <fullName evidence="2">Uncharacterized protein</fullName>
    </submittedName>
</protein>
<gene>
    <name evidence="2" type="ORF">EMPS_07425</name>
</gene>
<dbReference type="OrthoDB" id="5522061at2759"/>
<evidence type="ECO:0000313" key="3">
    <source>
        <dbReference type="Proteomes" id="UP000827284"/>
    </source>
</evidence>
<feature type="region of interest" description="Disordered" evidence="1">
    <location>
        <begin position="1"/>
        <end position="23"/>
    </location>
</feature>